<feature type="transmembrane region" description="Helical" evidence="4">
    <location>
        <begin position="6"/>
        <end position="28"/>
    </location>
</feature>
<gene>
    <name evidence="6" type="primary">rssA_2</name>
    <name evidence="6" type="ORF">CULFYP111_00152</name>
</gene>
<keyword evidence="4" id="KW-1133">Transmembrane helix</keyword>
<evidence type="ECO:0000259" key="5">
    <source>
        <dbReference type="PROSITE" id="PS50109"/>
    </source>
</evidence>
<dbReference type="AlphaFoldDB" id="A0A6N2R1G0"/>
<dbReference type="InterPro" id="IPR036097">
    <property type="entry name" value="HisK_dim/P_sf"/>
</dbReference>
<comment type="catalytic activity">
    <reaction evidence="1">
        <text>ATP + protein L-histidine = ADP + protein N-phospho-L-histidine.</text>
        <dbReference type="EC" id="2.7.13.3"/>
    </reaction>
</comment>
<dbReference type="InterPro" id="IPR003594">
    <property type="entry name" value="HATPase_dom"/>
</dbReference>
<dbReference type="InterPro" id="IPR003661">
    <property type="entry name" value="HisK_dim/P_dom"/>
</dbReference>
<evidence type="ECO:0000256" key="3">
    <source>
        <dbReference type="ARBA" id="ARBA00022553"/>
    </source>
</evidence>
<dbReference type="SMART" id="SM00387">
    <property type="entry name" value="HATPase_c"/>
    <property type="match status" value="1"/>
</dbReference>
<keyword evidence="6" id="KW-0808">Transferase</keyword>
<keyword evidence="4" id="KW-0472">Membrane</keyword>
<feature type="transmembrane region" description="Helical" evidence="4">
    <location>
        <begin position="140"/>
        <end position="164"/>
    </location>
</feature>
<dbReference type="InterPro" id="IPR005467">
    <property type="entry name" value="His_kinase_dom"/>
</dbReference>
<dbReference type="GO" id="GO:0000155">
    <property type="term" value="F:phosphorelay sensor kinase activity"/>
    <property type="evidence" value="ECO:0007669"/>
    <property type="project" value="InterPro"/>
</dbReference>
<keyword evidence="4" id="KW-0812">Transmembrane</keyword>
<dbReference type="PROSITE" id="PS50109">
    <property type="entry name" value="HIS_KIN"/>
    <property type="match status" value="1"/>
</dbReference>
<organism evidence="6">
    <name type="scientific">Campylobacter ureolyticus</name>
    <dbReference type="NCBI Taxonomy" id="827"/>
    <lineage>
        <taxon>Bacteria</taxon>
        <taxon>Pseudomonadati</taxon>
        <taxon>Campylobacterota</taxon>
        <taxon>Epsilonproteobacteria</taxon>
        <taxon>Campylobacterales</taxon>
        <taxon>Campylobacteraceae</taxon>
        <taxon>Campylobacter</taxon>
    </lineage>
</organism>
<dbReference type="InterPro" id="IPR036890">
    <property type="entry name" value="HATPase_C_sf"/>
</dbReference>
<dbReference type="SMART" id="SM00388">
    <property type="entry name" value="HisKA"/>
    <property type="match status" value="1"/>
</dbReference>
<dbReference type="Gene3D" id="1.10.287.130">
    <property type="match status" value="1"/>
</dbReference>
<dbReference type="PANTHER" id="PTHR43547:SF2">
    <property type="entry name" value="HYBRID SIGNAL TRANSDUCTION HISTIDINE KINASE C"/>
    <property type="match status" value="1"/>
</dbReference>
<reference evidence="6" key="1">
    <citation type="submission" date="2019-11" db="EMBL/GenBank/DDBJ databases">
        <authorList>
            <person name="Feng L."/>
        </authorList>
    </citation>
    <scope>NUCLEOTIDE SEQUENCE</scope>
    <source>
        <strain evidence="6">CUreolyticusLFYP111</strain>
    </source>
</reference>
<dbReference type="PANTHER" id="PTHR43547">
    <property type="entry name" value="TWO-COMPONENT HISTIDINE KINASE"/>
    <property type="match status" value="1"/>
</dbReference>
<dbReference type="Gene3D" id="3.30.565.10">
    <property type="entry name" value="Histidine kinase-like ATPase, C-terminal domain"/>
    <property type="match status" value="1"/>
</dbReference>
<dbReference type="SUPFAM" id="SSF55874">
    <property type="entry name" value="ATPase domain of HSP90 chaperone/DNA topoisomerase II/histidine kinase"/>
    <property type="match status" value="1"/>
</dbReference>
<protein>
    <recommendedName>
        <fullName evidence="2">histidine kinase</fullName>
        <ecNumber evidence="2">2.7.13.3</ecNumber>
    </recommendedName>
</protein>
<dbReference type="CDD" id="cd00082">
    <property type="entry name" value="HisKA"/>
    <property type="match status" value="1"/>
</dbReference>
<evidence type="ECO:0000256" key="2">
    <source>
        <dbReference type="ARBA" id="ARBA00012438"/>
    </source>
</evidence>
<accession>A0A6N2R1G0</accession>
<evidence type="ECO:0000313" key="6">
    <source>
        <dbReference type="EMBL" id="VYS74604.1"/>
    </source>
</evidence>
<dbReference type="EC" id="2.7.13.3" evidence="2"/>
<sequence length="377" mass="44248">MRKFILPIFLLYFVSSFLCLIFFMKTLYDSNLKLIIQKNSFELSSVLKELNFLVKTQNSILNYDFTQNGDILFFIKDLNSGEILKKDFVLNDKKDLKQISKHIFVSNKEFYLADNIHAKKRVLNYNVILKNKTYKKEINLLFIKISIIFIFSFIFLSFVGYFIIRLSLRPLFDKISSLNSFIENATHEINTPLSVILMSIEMFDKNPKKYLLNIKKASKNLSDLNDNLINLTLKNLPNNLEFINLKDFLEEKMSYFSPMMSERNLSFDSNLNSVVLKTDIKKLDIIFDNLISNAIKYSDENSKIYLFLDKNKFEILNFGEKIEAKNLNDIFRKYARFSKVQIGFGIGLSLVKKYSDELNYKISCKADGNRTKFILEF</sequence>
<name>A0A6N2R1G0_9BACT</name>
<feature type="domain" description="Histidine kinase" evidence="5">
    <location>
        <begin position="184"/>
        <end position="377"/>
    </location>
</feature>
<evidence type="ECO:0000256" key="4">
    <source>
        <dbReference type="SAM" id="Phobius"/>
    </source>
</evidence>
<evidence type="ECO:0000256" key="1">
    <source>
        <dbReference type="ARBA" id="ARBA00000085"/>
    </source>
</evidence>
<keyword evidence="3" id="KW-0597">Phosphoprotein</keyword>
<proteinExistence type="predicted"/>
<dbReference type="RefSeq" id="WP_156846677.1">
    <property type="nucleotide sequence ID" value="NZ_CACRSK010000001.1"/>
</dbReference>
<dbReference type="Pfam" id="PF00512">
    <property type="entry name" value="HisKA"/>
    <property type="match status" value="1"/>
</dbReference>
<dbReference type="Pfam" id="PF02518">
    <property type="entry name" value="HATPase_c"/>
    <property type="match status" value="1"/>
</dbReference>
<dbReference type="SUPFAM" id="SSF47384">
    <property type="entry name" value="Homodimeric domain of signal transducing histidine kinase"/>
    <property type="match status" value="1"/>
</dbReference>
<dbReference type="EMBL" id="CACRSK010000001">
    <property type="protein sequence ID" value="VYS74604.1"/>
    <property type="molecule type" value="Genomic_DNA"/>
</dbReference>